<dbReference type="Proteomes" id="UP000287233">
    <property type="component" value="Chromosome"/>
</dbReference>
<comment type="subunit">
    <text evidence="2">Homodimer.</text>
</comment>
<gene>
    <name evidence="9" type="ORF">BIP78_0183</name>
</gene>
<dbReference type="EMBL" id="CP034928">
    <property type="protein sequence ID" value="QAA75951.1"/>
    <property type="molecule type" value="Genomic_DNA"/>
</dbReference>
<keyword evidence="4" id="KW-0328">Glycosyltransferase</keyword>
<dbReference type="GO" id="GO:0006006">
    <property type="term" value="P:glucose metabolic process"/>
    <property type="evidence" value="ECO:0007669"/>
    <property type="project" value="UniProtKB-KW"/>
</dbReference>
<name>A0A410FSK4_BIPS1</name>
<keyword evidence="6" id="KW-0119">Carbohydrate metabolism</keyword>
<keyword evidence="3" id="KW-0313">Glucose metabolism</keyword>
<dbReference type="PANTHER" id="PTHR47779:SF1">
    <property type="entry name" value="SYNTHASE (CCG-9), PUTATIVE (AFU_ORTHOLOGUE AFUA_3G12100)-RELATED"/>
    <property type="match status" value="1"/>
</dbReference>
<keyword evidence="5" id="KW-0808">Transferase</keyword>
<dbReference type="InterPro" id="IPR049438">
    <property type="entry name" value="TreT_GT1"/>
</dbReference>
<dbReference type="GO" id="GO:0016757">
    <property type="term" value="F:glycosyltransferase activity"/>
    <property type="evidence" value="ECO:0007669"/>
    <property type="project" value="UniProtKB-KW"/>
</dbReference>
<dbReference type="Gene3D" id="3.40.50.2000">
    <property type="entry name" value="Glycogen Phosphorylase B"/>
    <property type="match status" value="2"/>
</dbReference>
<dbReference type="KEGG" id="bih:BIP78_0183"/>
<dbReference type="InterPro" id="IPR001296">
    <property type="entry name" value="Glyco_trans_1"/>
</dbReference>
<dbReference type="InterPro" id="IPR052078">
    <property type="entry name" value="Trehalose_Metab_GTase"/>
</dbReference>
<evidence type="ECO:0000259" key="8">
    <source>
        <dbReference type="Pfam" id="PF21269"/>
    </source>
</evidence>
<protein>
    <submittedName>
        <fullName evidence="9">Alpha,alpha-trehalose synthase</fullName>
    </submittedName>
</protein>
<evidence type="ECO:0000313" key="9">
    <source>
        <dbReference type="EMBL" id="QAA75951.1"/>
    </source>
</evidence>
<evidence type="ECO:0000256" key="4">
    <source>
        <dbReference type="ARBA" id="ARBA00022676"/>
    </source>
</evidence>
<evidence type="ECO:0000259" key="7">
    <source>
        <dbReference type="Pfam" id="PF00534"/>
    </source>
</evidence>
<evidence type="ECO:0000313" key="10">
    <source>
        <dbReference type="Proteomes" id="UP000287233"/>
    </source>
</evidence>
<dbReference type="Pfam" id="PF00534">
    <property type="entry name" value="Glycos_transf_1"/>
    <property type="match status" value="1"/>
</dbReference>
<evidence type="ECO:0000256" key="2">
    <source>
        <dbReference type="ARBA" id="ARBA00011738"/>
    </source>
</evidence>
<evidence type="ECO:0000256" key="1">
    <source>
        <dbReference type="ARBA" id="ARBA00009481"/>
    </source>
</evidence>
<feature type="domain" description="Trehalose synthase N-terminal" evidence="8">
    <location>
        <begin position="43"/>
        <end position="184"/>
    </location>
</feature>
<reference evidence="10" key="1">
    <citation type="submission" date="2018-12" db="EMBL/GenBank/DDBJ databases">
        <title>Complete genome sequence of an uncultured bacterium of the candidate phylum Bipolaricaulota.</title>
        <authorList>
            <person name="Kadnikov V.V."/>
            <person name="Mardanov A.V."/>
            <person name="Beletsky A.V."/>
            <person name="Frank Y.A."/>
            <person name="Karnachuk O.V."/>
            <person name="Ravin N.V."/>
        </authorList>
    </citation>
    <scope>NUCLEOTIDE SEQUENCE [LARGE SCALE GENOMIC DNA]</scope>
</reference>
<accession>A0A410FSK4</accession>
<feature type="domain" description="Glycosyl transferase family 1" evidence="7">
    <location>
        <begin position="217"/>
        <end position="385"/>
    </location>
</feature>
<organism evidence="9 10">
    <name type="scientific">Bipolaricaulis sibiricus</name>
    <dbReference type="NCBI Taxonomy" id="2501609"/>
    <lineage>
        <taxon>Bacteria</taxon>
        <taxon>Candidatus Bipolaricaulota</taxon>
        <taxon>Candidatus Bipolaricaulia</taxon>
        <taxon>Candidatus Bipolaricaulales</taxon>
        <taxon>Candidatus Bipolaricaulaceae</taxon>
        <taxon>Candidatus Bipolaricaulis</taxon>
    </lineage>
</organism>
<evidence type="ECO:0000256" key="5">
    <source>
        <dbReference type="ARBA" id="ARBA00022679"/>
    </source>
</evidence>
<dbReference type="Pfam" id="PF21269">
    <property type="entry name" value="TreT_GT1"/>
    <property type="match status" value="1"/>
</dbReference>
<evidence type="ECO:0000256" key="3">
    <source>
        <dbReference type="ARBA" id="ARBA00022526"/>
    </source>
</evidence>
<proteinExistence type="inferred from homology"/>
<sequence>MGRCSPEHMDLLGIEKYMKYVGEELVAAVFAAARPLYGLRLLHVNATFHGGGVAGMLHSLVPLMNDVGINADWGLLYGDPSLFQVTKKLHNALQGEAVSLCEEDLANYLRVNETFTRYSPVADHDVIIVHDPQPLPMIRYQQRENPWVWRCHIDISTPHEPVWEVLKPFILRYDGVVVSSEAFRKPDLPVQTHIIAPAIDPLSELNRDLSPDEVERKLAQYSVPRDKPILVQISRFDKWKDPLGVLDVFQRIRKSVDCRLVMMGNMATDDPEGPEIFARVLSQVEGMDDVHLFTHTDALFVNALQRAAAVVVQMSRREGFGLTVSEALWKGTPVVATDVGGIPLQVVDGQTGYLVQPGDYERAAERAVQIVEDRELRERLGAQGRMHVRQKFLMPRLLLDWLRVLGELVR</sequence>
<comment type="similarity">
    <text evidence="1">Belongs to the glycosyltransferase group 1 family. Glycosyltransferase 4 subfamily.</text>
</comment>
<evidence type="ECO:0000256" key="6">
    <source>
        <dbReference type="ARBA" id="ARBA00023277"/>
    </source>
</evidence>
<dbReference type="PANTHER" id="PTHR47779">
    <property type="entry name" value="SYNTHASE (CCG-9), PUTATIVE (AFU_ORTHOLOGUE AFUA_3G12100)-RELATED"/>
    <property type="match status" value="1"/>
</dbReference>
<dbReference type="SUPFAM" id="SSF53756">
    <property type="entry name" value="UDP-Glycosyltransferase/glycogen phosphorylase"/>
    <property type="match status" value="1"/>
</dbReference>
<dbReference type="AlphaFoldDB" id="A0A410FSK4"/>